<dbReference type="InterPro" id="IPR050767">
    <property type="entry name" value="Sel1_AlgK"/>
</dbReference>
<accession>A0ABZ2AGM5</accession>
<gene>
    <name evidence="1" type="ORF">OG442_37200</name>
</gene>
<evidence type="ECO:0000313" key="1">
    <source>
        <dbReference type="EMBL" id="WUX56719.1"/>
    </source>
</evidence>
<dbReference type="Proteomes" id="UP001432209">
    <property type="component" value="Chromosome"/>
</dbReference>
<dbReference type="PANTHER" id="PTHR11102">
    <property type="entry name" value="SEL-1-LIKE PROTEIN"/>
    <property type="match status" value="1"/>
</dbReference>
<dbReference type="RefSeq" id="WP_329081615.1">
    <property type="nucleotide sequence ID" value="NZ_CP109389.1"/>
</dbReference>
<protein>
    <submittedName>
        <fullName evidence="1">Sel1 repeat family protein</fullName>
    </submittedName>
</protein>
<dbReference type="Gene3D" id="1.25.40.10">
    <property type="entry name" value="Tetratricopeptide repeat domain"/>
    <property type="match status" value="1"/>
</dbReference>
<reference evidence="1" key="1">
    <citation type="submission" date="2022-10" db="EMBL/GenBank/DDBJ databases">
        <title>The complete genomes of actinobacterial strains from the NBC collection.</title>
        <authorList>
            <person name="Joergensen T.S."/>
            <person name="Alvarez Arevalo M."/>
            <person name="Sterndorff E.B."/>
            <person name="Faurdal D."/>
            <person name="Vuksanovic O."/>
            <person name="Mourched A.-S."/>
            <person name="Charusanti P."/>
            <person name="Shaw S."/>
            <person name="Blin K."/>
            <person name="Weber T."/>
        </authorList>
    </citation>
    <scope>NUCLEOTIDE SEQUENCE</scope>
    <source>
        <strain evidence="1">NBC_01432</strain>
    </source>
</reference>
<dbReference type="Pfam" id="PF13432">
    <property type="entry name" value="TPR_16"/>
    <property type="match status" value="2"/>
</dbReference>
<sequence length="284" mass="31140">MTDAGQSPEVTAEARELHERGVEALREGRALDAEDLFREAYEAGHAGAANDLGNSLATWRDLDGAREWWRRAADAGITEAAFNLALDAEEKGDDPDEAERWYRRAAADEHRDALLNLGKLLEGQDEDESMSLYLRASELGSDKAAFNIGLLYDNRGELTAAEPWYSRAAERGNPSGAFNLGHVRLDLGNVDGALEAWRHAADLQHRNAAHSVGIILARGGDEDGAAEWFRRAAREFADPRGAKRLATYYEARGDAAEAARWTSLAERLSAPPVEVVGMSWRPEA</sequence>
<organism evidence="1 2">
    <name type="scientific">Streptomyces niveus</name>
    <name type="common">Streptomyces spheroides</name>
    <dbReference type="NCBI Taxonomy" id="193462"/>
    <lineage>
        <taxon>Bacteria</taxon>
        <taxon>Bacillati</taxon>
        <taxon>Actinomycetota</taxon>
        <taxon>Actinomycetes</taxon>
        <taxon>Kitasatosporales</taxon>
        <taxon>Streptomycetaceae</taxon>
        <taxon>Streptomyces</taxon>
    </lineage>
</organism>
<dbReference type="InterPro" id="IPR006597">
    <property type="entry name" value="Sel1-like"/>
</dbReference>
<dbReference type="InterPro" id="IPR011990">
    <property type="entry name" value="TPR-like_helical_dom_sf"/>
</dbReference>
<name>A0ABZ2AGM5_STRNV</name>
<dbReference type="SMART" id="SM00671">
    <property type="entry name" value="SEL1"/>
    <property type="match status" value="6"/>
</dbReference>
<dbReference type="PANTHER" id="PTHR11102:SF160">
    <property type="entry name" value="ERAD-ASSOCIATED E3 UBIQUITIN-PROTEIN LIGASE COMPONENT HRD3"/>
    <property type="match status" value="1"/>
</dbReference>
<dbReference type="EMBL" id="CP109495">
    <property type="protein sequence ID" value="WUX56719.1"/>
    <property type="molecule type" value="Genomic_DNA"/>
</dbReference>
<proteinExistence type="predicted"/>
<keyword evidence="2" id="KW-1185">Reference proteome</keyword>
<dbReference type="SUPFAM" id="SSF81901">
    <property type="entry name" value="HCP-like"/>
    <property type="match status" value="1"/>
</dbReference>
<dbReference type="Pfam" id="PF08238">
    <property type="entry name" value="Sel1"/>
    <property type="match status" value="2"/>
</dbReference>
<evidence type="ECO:0000313" key="2">
    <source>
        <dbReference type="Proteomes" id="UP001432209"/>
    </source>
</evidence>